<accession>M2A8C9</accession>
<dbReference type="GO" id="GO:0022857">
    <property type="term" value="F:transmembrane transporter activity"/>
    <property type="evidence" value="ECO:0007669"/>
    <property type="project" value="InterPro"/>
</dbReference>
<dbReference type="AlphaFoldDB" id="M2A8C9"/>
<feature type="transmembrane region" description="Helical" evidence="8">
    <location>
        <begin position="105"/>
        <end position="126"/>
    </location>
</feature>
<feature type="transmembrane region" description="Helical" evidence="8">
    <location>
        <begin position="197"/>
        <end position="222"/>
    </location>
</feature>
<dbReference type="InterPro" id="IPR018093">
    <property type="entry name" value="BCCT_CS"/>
</dbReference>
<evidence type="ECO:0000256" key="8">
    <source>
        <dbReference type="SAM" id="Phobius"/>
    </source>
</evidence>
<evidence type="ECO:0000256" key="7">
    <source>
        <dbReference type="ARBA" id="ARBA00023136"/>
    </source>
</evidence>
<keyword evidence="7 8" id="KW-0472">Membrane</keyword>
<proteinExistence type="inferred from homology"/>
<comment type="subcellular location">
    <subcellularLocation>
        <location evidence="1">Cell membrane</location>
        <topology evidence="1">Multi-pass membrane protein</topology>
    </subcellularLocation>
</comment>
<dbReference type="PANTHER" id="PTHR30047:SF7">
    <property type="entry name" value="HIGH-AFFINITY CHOLINE TRANSPORT PROTEIN"/>
    <property type="match status" value="1"/>
</dbReference>
<evidence type="ECO:0000256" key="1">
    <source>
        <dbReference type="ARBA" id="ARBA00004651"/>
    </source>
</evidence>
<organism evidence="9 10">
    <name type="scientific">Rhodopirellula europaea 6C</name>
    <dbReference type="NCBI Taxonomy" id="1263867"/>
    <lineage>
        <taxon>Bacteria</taxon>
        <taxon>Pseudomonadati</taxon>
        <taxon>Planctomycetota</taxon>
        <taxon>Planctomycetia</taxon>
        <taxon>Pirellulales</taxon>
        <taxon>Pirellulaceae</taxon>
        <taxon>Rhodopirellula</taxon>
    </lineage>
</organism>
<reference evidence="9" key="2">
    <citation type="journal article" date="2013" name="Mar. Genomics">
        <title>Expression of sulfatases in Rhodopirellula baltica and the diversity of sulfatases in the genus Rhodopirellula.</title>
        <authorList>
            <person name="Wegner C.E."/>
            <person name="Richter-Heitmann T."/>
            <person name="Klindworth A."/>
            <person name="Klockow C."/>
            <person name="Richter M."/>
            <person name="Achstetter T."/>
            <person name="Glockner F.O."/>
            <person name="Harder J."/>
        </authorList>
    </citation>
    <scope>NUCLEOTIDE SEQUENCE [LARGE SCALE GENOMIC DNA]</scope>
    <source>
        <strain evidence="9">6C</strain>
    </source>
</reference>
<dbReference type="PANTHER" id="PTHR30047">
    <property type="entry name" value="HIGH-AFFINITY CHOLINE TRANSPORT PROTEIN-RELATED"/>
    <property type="match status" value="1"/>
</dbReference>
<dbReference type="Pfam" id="PF02028">
    <property type="entry name" value="BCCT"/>
    <property type="match status" value="2"/>
</dbReference>
<protein>
    <submittedName>
        <fullName evidence="9">Transporter, betaine/carnitine/choline transporter (BCCT) family</fullName>
    </submittedName>
</protein>
<feature type="transmembrane region" description="Helical" evidence="8">
    <location>
        <begin position="26"/>
        <end position="45"/>
    </location>
</feature>
<evidence type="ECO:0000256" key="2">
    <source>
        <dbReference type="ARBA" id="ARBA00005658"/>
    </source>
</evidence>
<sequence>MEMSRKHTRSGDPIVRWGKHFHFHRVVFPLASALIVALVVVSLSLPRETAVETFGGMRDWIGDAFGWLYLLLMNGLLGLAAYLALGPYGSIRLGQADDRPEFGRLSWFAMLFSAGMGIGLLFWSVAEPIEHLVSPPPGRSTGIQPARLAMATTIFHWALHPWALYAIVGLALAYFGFRKQLPLSFRSLLHPLLGDRVNGWAGHFVDTLAIVATLLGVATSLGIGAQQVNAGLTFLFGVPLGIGVQVALIGGITCVATISVMLGLGTGIRRLSELNIGLAMLLMLMVVAAVGLSSYMRGVSDNIGAYLQYLPSSSFRAGAFSREGSQWLNSWTVFYWAWWISWSPFVGMFIARVSRGRTIREFIIGVLLMPTAISILWLTAFGNTTLDEHRQHMQSIEDGRNDADRLPSYNVAVLDDSGTAKRNDEGRLLIQEQSLTTVQYMDATIVSEDGGSIIPTLPTAMFAMLAGLYMSSWFAPLAIGIATTCVVLFFVTSSDSASMVIDIIASGGNPNPPLGTRLFWAIAEGGVAATLLVAGGLNALQAASITAALPMTCIVILACVGLLRELQNEAESQ</sequence>
<evidence type="ECO:0000313" key="10">
    <source>
        <dbReference type="Proteomes" id="UP000011529"/>
    </source>
</evidence>
<feature type="transmembrane region" description="Helical" evidence="8">
    <location>
        <begin position="65"/>
        <end position="85"/>
    </location>
</feature>
<feature type="transmembrane region" description="Helical" evidence="8">
    <location>
        <begin position="154"/>
        <end position="177"/>
    </location>
</feature>
<feature type="transmembrane region" description="Helical" evidence="8">
    <location>
        <begin position="242"/>
        <end position="264"/>
    </location>
</feature>
<feature type="transmembrane region" description="Helical" evidence="8">
    <location>
        <begin position="333"/>
        <end position="350"/>
    </location>
</feature>
<dbReference type="EMBL" id="ANMO01000072">
    <property type="protein sequence ID" value="EMB18026.1"/>
    <property type="molecule type" value="Genomic_DNA"/>
</dbReference>
<name>M2A8C9_9BACT</name>
<feature type="transmembrane region" description="Helical" evidence="8">
    <location>
        <begin position="276"/>
        <end position="296"/>
    </location>
</feature>
<feature type="transmembrane region" description="Helical" evidence="8">
    <location>
        <begin position="518"/>
        <end position="537"/>
    </location>
</feature>
<dbReference type="Proteomes" id="UP000011529">
    <property type="component" value="Unassembled WGS sequence"/>
</dbReference>
<keyword evidence="3" id="KW-0813">Transport</keyword>
<evidence type="ECO:0000256" key="5">
    <source>
        <dbReference type="ARBA" id="ARBA00022692"/>
    </source>
</evidence>
<evidence type="ECO:0000256" key="6">
    <source>
        <dbReference type="ARBA" id="ARBA00022989"/>
    </source>
</evidence>
<comment type="similarity">
    <text evidence="2">Belongs to the BCCT transporter (TC 2.A.15) family.</text>
</comment>
<feature type="transmembrane region" description="Helical" evidence="8">
    <location>
        <begin position="473"/>
        <end position="491"/>
    </location>
</feature>
<keyword evidence="6 8" id="KW-1133">Transmembrane helix</keyword>
<dbReference type="GO" id="GO:0005886">
    <property type="term" value="C:plasma membrane"/>
    <property type="evidence" value="ECO:0007669"/>
    <property type="project" value="UniProtKB-SubCell"/>
</dbReference>
<reference evidence="9" key="1">
    <citation type="submission" date="2012-11" db="EMBL/GenBank/DDBJ databases">
        <title>Permanent draft genomes of Rhodopirellula europaea strain SH398 and 6C.</title>
        <authorList>
            <person name="Richter M."/>
            <person name="Richter-Heitmann T."/>
            <person name="Frank C."/>
            <person name="Harder J."/>
            <person name="Glockner F.O."/>
        </authorList>
    </citation>
    <scope>NUCLEOTIDE SEQUENCE</scope>
    <source>
        <strain evidence="9">6C</strain>
    </source>
</reference>
<keyword evidence="4" id="KW-1003">Cell membrane</keyword>
<evidence type="ECO:0000256" key="3">
    <source>
        <dbReference type="ARBA" id="ARBA00022448"/>
    </source>
</evidence>
<comment type="caution">
    <text evidence="9">The sequence shown here is derived from an EMBL/GenBank/DDBJ whole genome shotgun (WGS) entry which is preliminary data.</text>
</comment>
<keyword evidence="10" id="KW-1185">Reference proteome</keyword>
<feature type="transmembrane region" description="Helical" evidence="8">
    <location>
        <begin position="543"/>
        <end position="563"/>
    </location>
</feature>
<dbReference type="PROSITE" id="PS01303">
    <property type="entry name" value="BCCT"/>
    <property type="match status" value="1"/>
</dbReference>
<gene>
    <name evidence="9" type="ORF">RE6C_01270</name>
</gene>
<keyword evidence="5 8" id="KW-0812">Transmembrane</keyword>
<dbReference type="PATRIC" id="fig|1263867.3.peg.1343"/>
<dbReference type="InterPro" id="IPR000060">
    <property type="entry name" value="BCCT_transptr"/>
</dbReference>
<feature type="transmembrane region" description="Helical" evidence="8">
    <location>
        <begin position="362"/>
        <end position="380"/>
    </location>
</feature>
<evidence type="ECO:0000256" key="4">
    <source>
        <dbReference type="ARBA" id="ARBA00022475"/>
    </source>
</evidence>
<dbReference type="NCBIfam" id="TIGR00842">
    <property type="entry name" value="bcct"/>
    <property type="match status" value="1"/>
</dbReference>
<evidence type="ECO:0000313" key="9">
    <source>
        <dbReference type="EMBL" id="EMB18026.1"/>
    </source>
</evidence>